<dbReference type="AlphaFoldDB" id="A0AAD4KM71"/>
<protein>
    <recommendedName>
        <fullName evidence="4">NACHT domain-containing protein</fullName>
    </recommendedName>
</protein>
<dbReference type="Gene3D" id="3.40.50.300">
    <property type="entry name" value="P-loop containing nucleotide triphosphate hydrolases"/>
    <property type="match status" value="1"/>
</dbReference>
<dbReference type="PANTHER" id="PTHR10039:SF16">
    <property type="entry name" value="GPI INOSITOL-DEACYLASE"/>
    <property type="match status" value="1"/>
</dbReference>
<dbReference type="RefSeq" id="XP_046067412.1">
    <property type="nucleotide sequence ID" value="XM_046217197.1"/>
</dbReference>
<evidence type="ECO:0000256" key="3">
    <source>
        <dbReference type="SAM" id="MobiDB-lite"/>
    </source>
</evidence>
<evidence type="ECO:0000259" key="4">
    <source>
        <dbReference type="PROSITE" id="PS50837"/>
    </source>
</evidence>
<keyword evidence="1" id="KW-0677">Repeat</keyword>
<dbReference type="InterPro" id="IPR036770">
    <property type="entry name" value="Ankyrin_rpt-contain_sf"/>
</dbReference>
<dbReference type="InterPro" id="IPR027417">
    <property type="entry name" value="P-loop_NTPase"/>
</dbReference>
<dbReference type="EMBL" id="JAJTJA010000012">
    <property type="protein sequence ID" value="KAH8691320.1"/>
    <property type="molecule type" value="Genomic_DNA"/>
</dbReference>
<dbReference type="SMART" id="SM00248">
    <property type="entry name" value="ANK"/>
    <property type="match status" value="2"/>
</dbReference>
<dbReference type="SUPFAM" id="SSF52540">
    <property type="entry name" value="P-loop containing nucleoside triphosphate hydrolases"/>
    <property type="match status" value="1"/>
</dbReference>
<evidence type="ECO:0000256" key="1">
    <source>
        <dbReference type="ARBA" id="ARBA00022737"/>
    </source>
</evidence>
<dbReference type="Gene3D" id="1.25.40.20">
    <property type="entry name" value="Ankyrin repeat-containing domain"/>
    <property type="match status" value="1"/>
</dbReference>
<evidence type="ECO:0000313" key="6">
    <source>
        <dbReference type="Proteomes" id="UP001201262"/>
    </source>
</evidence>
<dbReference type="PANTHER" id="PTHR10039">
    <property type="entry name" value="AMELOGENIN"/>
    <property type="match status" value="1"/>
</dbReference>
<proteinExistence type="predicted"/>
<dbReference type="PROSITE" id="PS50837">
    <property type="entry name" value="NACHT"/>
    <property type="match status" value="1"/>
</dbReference>
<dbReference type="InterPro" id="IPR056125">
    <property type="entry name" value="DUF7708"/>
</dbReference>
<evidence type="ECO:0000256" key="2">
    <source>
        <dbReference type="PROSITE-ProRule" id="PRU00023"/>
    </source>
</evidence>
<dbReference type="InterPro" id="IPR056884">
    <property type="entry name" value="NPHP3-like_N"/>
</dbReference>
<feature type="region of interest" description="Disordered" evidence="3">
    <location>
        <begin position="1"/>
        <end position="30"/>
    </location>
</feature>
<keyword evidence="6" id="KW-1185">Reference proteome</keyword>
<dbReference type="PROSITE" id="PS50297">
    <property type="entry name" value="ANK_REP_REGION"/>
    <property type="match status" value="1"/>
</dbReference>
<comment type="caution">
    <text evidence="5">The sequence shown here is derived from an EMBL/GenBank/DDBJ whole genome shotgun (WGS) entry which is preliminary data.</text>
</comment>
<dbReference type="InterPro" id="IPR002110">
    <property type="entry name" value="Ankyrin_rpt"/>
</dbReference>
<keyword evidence="2" id="KW-0040">ANK repeat</keyword>
<dbReference type="Pfam" id="PF12796">
    <property type="entry name" value="Ank_2"/>
    <property type="match status" value="1"/>
</dbReference>
<gene>
    <name evidence="5" type="ORF">BGW36DRAFT_388130</name>
</gene>
<sequence length="879" mass="100500">MSFLKRFKTKKTKKKDSLPQNEDESSSAFRNLGPEQTEQIIACSTNAAFAEAWKMHWEDLSESEKLAWSFQEFKSPLKVQITTEDLNKTHLEQSVARKCADGVLKFLRAIETLMAGVTIGIQAYPDVSSIVIGVVRIIINVAVKYFEYYEKLTQMLERLADQLKVLDLFTQNNSKEPLLHTTLVAIYANTLAFCRHARRAFFNKTNMKASNGLSMLVKVQWAPFEEQFGQIQSNLKHYTENLDRISAAMTMNSTLAVHEEMKKKSSLNVQKERKRFLEWICKENIEETHREIRGKRLSDTGLWLLEDKNYTNWISHADTGLLWVYGPAGTGKSILASLVIDSLTKNDECTAYAYFKGEDKIMQQSTSQVLSMLVKQLCWNIDVLPHRVLELYQKLEKNARQPTFDDLKLLFTECVRHIGKVFVVFDGLDEFDERHRRQLLGFLCAEDTQQENVKFFVTSRWERDIKQAFIRCKYLKVESLSRTQSDLEKVVRHRVTNELSYISPDLQEEVIKSLIEKSGGVFLWASLQLNDLVQVPEPMIKSQLKELPTGLPETYLGYFRKINAQPQASRILAQRCFLWAFHAKKLLSSGQVMDAVSLDFKDSGSEMVIHNAQTLTEVTKNLLTITNLRLPRVRPVHFSLQEYVTNSPTALPSEIRDFLLPDTEVANEQLAILCLQHLIADLPPEDGLSTILFYAAHNFDGHIRSLTKIPKTLTDIFDRIFGEEQHKLLKILSWRWPIDHDSYPDISCAGSPSSVDPMFFMQCTGLDKVPELWSRYAGTERPRVYQDGYLHLATIAGLDHVIRDIIAQGLDVHRVDVDGHTALHYACAETIPLDTVKALVEGGVDINQRTSNGQSPLQLAREFRHVEKSAYLEEVGAIE</sequence>
<accession>A0AAD4KM71</accession>
<dbReference type="Proteomes" id="UP001201262">
    <property type="component" value="Unassembled WGS sequence"/>
</dbReference>
<organism evidence="5 6">
    <name type="scientific">Talaromyces proteolyticus</name>
    <dbReference type="NCBI Taxonomy" id="1131652"/>
    <lineage>
        <taxon>Eukaryota</taxon>
        <taxon>Fungi</taxon>
        <taxon>Dikarya</taxon>
        <taxon>Ascomycota</taxon>
        <taxon>Pezizomycotina</taxon>
        <taxon>Eurotiomycetes</taxon>
        <taxon>Eurotiomycetidae</taxon>
        <taxon>Eurotiales</taxon>
        <taxon>Trichocomaceae</taxon>
        <taxon>Talaromyces</taxon>
        <taxon>Talaromyces sect. Bacilispori</taxon>
    </lineage>
</organism>
<dbReference type="GeneID" id="70247484"/>
<feature type="domain" description="NACHT" evidence="4">
    <location>
        <begin position="320"/>
        <end position="460"/>
    </location>
</feature>
<feature type="repeat" description="ANK" evidence="2">
    <location>
        <begin position="818"/>
        <end position="851"/>
    </location>
</feature>
<dbReference type="SUPFAM" id="SSF48403">
    <property type="entry name" value="Ankyrin repeat"/>
    <property type="match status" value="1"/>
</dbReference>
<dbReference type="Pfam" id="PF24883">
    <property type="entry name" value="NPHP3_N"/>
    <property type="match status" value="1"/>
</dbReference>
<dbReference type="Pfam" id="PF24809">
    <property type="entry name" value="DUF7708"/>
    <property type="match status" value="1"/>
</dbReference>
<name>A0AAD4KM71_9EURO</name>
<evidence type="ECO:0000313" key="5">
    <source>
        <dbReference type="EMBL" id="KAH8691320.1"/>
    </source>
</evidence>
<reference evidence="5" key="1">
    <citation type="submission" date="2021-12" db="EMBL/GenBank/DDBJ databases">
        <title>Convergent genome expansion in fungi linked to evolution of root-endophyte symbiosis.</title>
        <authorList>
            <consortium name="DOE Joint Genome Institute"/>
            <person name="Ke Y.-H."/>
            <person name="Bonito G."/>
            <person name="Liao H.-L."/>
            <person name="Looney B."/>
            <person name="Rojas-Flechas A."/>
            <person name="Nash J."/>
            <person name="Hameed K."/>
            <person name="Schadt C."/>
            <person name="Martin F."/>
            <person name="Crous P.W."/>
            <person name="Miettinen O."/>
            <person name="Magnuson J.K."/>
            <person name="Labbe J."/>
            <person name="Jacobson D."/>
            <person name="Doktycz M.J."/>
            <person name="Veneault-Fourrey C."/>
            <person name="Kuo A."/>
            <person name="Mondo S."/>
            <person name="Calhoun S."/>
            <person name="Riley R."/>
            <person name="Ohm R."/>
            <person name="LaButti K."/>
            <person name="Andreopoulos B."/>
            <person name="Pangilinan J."/>
            <person name="Nolan M."/>
            <person name="Tritt A."/>
            <person name="Clum A."/>
            <person name="Lipzen A."/>
            <person name="Daum C."/>
            <person name="Barry K."/>
            <person name="Grigoriev I.V."/>
            <person name="Vilgalys R."/>
        </authorList>
    </citation>
    <scope>NUCLEOTIDE SEQUENCE</scope>
    <source>
        <strain evidence="5">PMI_201</strain>
    </source>
</reference>
<dbReference type="PROSITE" id="PS50088">
    <property type="entry name" value="ANK_REPEAT"/>
    <property type="match status" value="1"/>
</dbReference>
<feature type="compositionally biased region" description="Basic residues" evidence="3">
    <location>
        <begin position="1"/>
        <end position="14"/>
    </location>
</feature>
<dbReference type="InterPro" id="IPR007111">
    <property type="entry name" value="NACHT_NTPase"/>
</dbReference>